<evidence type="ECO:0000256" key="7">
    <source>
        <dbReference type="PIRSR" id="PIRSR601765-1"/>
    </source>
</evidence>
<proteinExistence type="inferred from homology"/>
<comment type="function">
    <text evidence="8">Reversible hydration of carbon dioxide.</text>
</comment>
<comment type="similarity">
    <text evidence="1 8">Belongs to the beta-class carbonic anhydrase family.</text>
</comment>
<protein>
    <recommendedName>
        <fullName evidence="2 8">Carbonic anhydrase</fullName>
        <ecNumber evidence="2 8">4.2.1.1</ecNumber>
    </recommendedName>
    <alternativeName>
        <fullName evidence="8">Carbonate dehydratase</fullName>
    </alternativeName>
</protein>
<dbReference type="AlphaFoldDB" id="A0AAE0WQ76"/>
<evidence type="ECO:0000256" key="6">
    <source>
        <dbReference type="ARBA" id="ARBA00048348"/>
    </source>
</evidence>
<dbReference type="GO" id="GO:0071244">
    <property type="term" value="P:cellular response to carbon dioxide"/>
    <property type="evidence" value="ECO:0007669"/>
    <property type="project" value="TreeGrafter"/>
</dbReference>
<dbReference type="GO" id="GO:0004089">
    <property type="term" value="F:carbonate dehydratase activity"/>
    <property type="evidence" value="ECO:0007669"/>
    <property type="project" value="UniProtKB-UniRule"/>
</dbReference>
<comment type="cofactor">
    <cofactor evidence="7">
        <name>Zn(2+)</name>
        <dbReference type="ChEBI" id="CHEBI:29105"/>
    </cofactor>
    <text evidence="7">Binds 1 zinc ion per subunit.</text>
</comment>
<dbReference type="EC" id="4.2.1.1" evidence="2 8"/>
<keyword evidence="3 7" id="KW-0479">Metal-binding</keyword>
<feature type="binding site" evidence="7">
    <location>
        <position position="49"/>
    </location>
    <ligand>
        <name>Zn(2+)</name>
        <dbReference type="ChEBI" id="CHEBI:29105"/>
    </ligand>
</feature>
<evidence type="ECO:0000313" key="9">
    <source>
        <dbReference type="EMBL" id="KAK3675965.1"/>
    </source>
</evidence>
<accession>A0AAE0WQ76</accession>
<sequence length="215" mass="23389">MSGHADSAFKAALESNHRWATETAKTDTEFFQSAAKGQAPRILWLGCSDSRVPETTVLGLKPGEVFTHRNIANIIAPTDLSLLAVVEFSVAHLKVSHIVVCGHTSCGGVAGCLANAKLGGPLDIWLQPLRALREKHADELDQLQGAERTTFLGKKNVQQSIDVVRRIPTVIDAERDRGLEVHGVIYHLDSGVLEEVECSEDEKTASLRGATFERK</sequence>
<feature type="binding site" evidence="7">
    <location>
        <position position="47"/>
    </location>
    <ligand>
        <name>Zn(2+)</name>
        <dbReference type="ChEBI" id="CHEBI:29105"/>
    </ligand>
</feature>
<organism evidence="9 10">
    <name type="scientific">Recurvomyces mirabilis</name>
    <dbReference type="NCBI Taxonomy" id="574656"/>
    <lineage>
        <taxon>Eukaryota</taxon>
        <taxon>Fungi</taxon>
        <taxon>Dikarya</taxon>
        <taxon>Ascomycota</taxon>
        <taxon>Pezizomycotina</taxon>
        <taxon>Dothideomycetes</taxon>
        <taxon>Dothideomycetidae</taxon>
        <taxon>Mycosphaerellales</taxon>
        <taxon>Teratosphaeriaceae</taxon>
        <taxon>Recurvomyces</taxon>
    </lineage>
</organism>
<evidence type="ECO:0000256" key="3">
    <source>
        <dbReference type="ARBA" id="ARBA00022723"/>
    </source>
</evidence>
<dbReference type="InterPro" id="IPR001765">
    <property type="entry name" value="Carbonic_anhydrase"/>
</dbReference>
<dbReference type="Gene3D" id="3.40.1050.10">
    <property type="entry name" value="Carbonic anhydrase"/>
    <property type="match status" value="1"/>
</dbReference>
<evidence type="ECO:0000256" key="8">
    <source>
        <dbReference type="RuleBase" id="RU003956"/>
    </source>
</evidence>
<dbReference type="CDD" id="cd00883">
    <property type="entry name" value="beta_CA_cladeA"/>
    <property type="match status" value="1"/>
</dbReference>
<comment type="catalytic activity">
    <reaction evidence="6 8">
        <text>hydrogencarbonate + H(+) = CO2 + H2O</text>
        <dbReference type="Rhea" id="RHEA:10748"/>
        <dbReference type="ChEBI" id="CHEBI:15377"/>
        <dbReference type="ChEBI" id="CHEBI:15378"/>
        <dbReference type="ChEBI" id="CHEBI:16526"/>
        <dbReference type="ChEBI" id="CHEBI:17544"/>
        <dbReference type="EC" id="4.2.1.1"/>
    </reaction>
</comment>
<keyword evidence="4 7" id="KW-0862">Zinc</keyword>
<keyword evidence="10" id="KW-1185">Reference proteome</keyword>
<dbReference type="EMBL" id="JAUTXT010000012">
    <property type="protein sequence ID" value="KAK3675965.1"/>
    <property type="molecule type" value="Genomic_DNA"/>
</dbReference>
<dbReference type="Proteomes" id="UP001274830">
    <property type="component" value="Unassembled WGS sequence"/>
</dbReference>
<dbReference type="GO" id="GO:0034599">
    <property type="term" value="P:cellular response to oxidative stress"/>
    <property type="evidence" value="ECO:0007669"/>
    <property type="project" value="TreeGrafter"/>
</dbReference>
<reference evidence="9" key="1">
    <citation type="submission" date="2023-07" db="EMBL/GenBank/DDBJ databases">
        <title>Black Yeasts Isolated from many extreme environments.</title>
        <authorList>
            <person name="Coleine C."/>
            <person name="Stajich J.E."/>
            <person name="Selbmann L."/>
        </authorList>
    </citation>
    <scope>NUCLEOTIDE SEQUENCE</scope>
    <source>
        <strain evidence="9">CCFEE 5485</strain>
    </source>
</reference>
<dbReference type="SUPFAM" id="SSF53056">
    <property type="entry name" value="beta-carbonic anhydrase, cab"/>
    <property type="match status" value="1"/>
</dbReference>
<dbReference type="InterPro" id="IPR036874">
    <property type="entry name" value="Carbonic_anhydrase_sf"/>
</dbReference>
<name>A0AAE0WQ76_9PEZI</name>
<evidence type="ECO:0000313" key="10">
    <source>
        <dbReference type="Proteomes" id="UP001274830"/>
    </source>
</evidence>
<dbReference type="GO" id="GO:0005737">
    <property type="term" value="C:cytoplasm"/>
    <property type="evidence" value="ECO:0007669"/>
    <property type="project" value="TreeGrafter"/>
</dbReference>
<evidence type="ECO:0000256" key="5">
    <source>
        <dbReference type="ARBA" id="ARBA00023239"/>
    </source>
</evidence>
<gene>
    <name evidence="9" type="ORF">LTR78_004157</name>
</gene>
<dbReference type="PANTHER" id="PTHR11002:SF76">
    <property type="entry name" value="CARBONIC ANHYDRASE"/>
    <property type="match status" value="1"/>
</dbReference>
<dbReference type="PANTHER" id="PTHR11002">
    <property type="entry name" value="CARBONIC ANHYDRASE"/>
    <property type="match status" value="1"/>
</dbReference>
<feature type="binding site" evidence="7">
    <location>
        <position position="103"/>
    </location>
    <ligand>
        <name>Zn(2+)</name>
        <dbReference type="ChEBI" id="CHEBI:29105"/>
    </ligand>
</feature>
<evidence type="ECO:0000256" key="1">
    <source>
        <dbReference type="ARBA" id="ARBA00006217"/>
    </source>
</evidence>
<evidence type="ECO:0000256" key="2">
    <source>
        <dbReference type="ARBA" id="ARBA00012925"/>
    </source>
</evidence>
<evidence type="ECO:0000256" key="4">
    <source>
        <dbReference type="ARBA" id="ARBA00022833"/>
    </source>
</evidence>
<keyword evidence="5 8" id="KW-0456">Lyase</keyword>
<dbReference type="GO" id="GO:0008270">
    <property type="term" value="F:zinc ion binding"/>
    <property type="evidence" value="ECO:0007669"/>
    <property type="project" value="UniProtKB-UniRule"/>
</dbReference>
<dbReference type="Pfam" id="PF00484">
    <property type="entry name" value="Pro_CA"/>
    <property type="match status" value="1"/>
</dbReference>
<comment type="caution">
    <text evidence="9">The sequence shown here is derived from an EMBL/GenBank/DDBJ whole genome shotgun (WGS) entry which is preliminary data.</text>
</comment>
<feature type="binding site" evidence="7">
    <location>
        <position position="106"/>
    </location>
    <ligand>
        <name>Zn(2+)</name>
        <dbReference type="ChEBI" id="CHEBI:29105"/>
    </ligand>
</feature>
<dbReference type="SMART" id="SM00947">
    <property type="entry name" value="Pro_CA"/>
    <property type="match status" value="1"/>
</dbReference>